<protein>
    <submittedName>
        <fullName evidence="2">Uncharacterized protein</fullName>
    </submittedName>
</protein>
<reference evidence="2 3" key="1">
    <citation type="journal article" date="2016" name="Nat. Commun.">
        <title>Extremotolerant tardigrade genome and improved radiotolerance of human cultured cells by tardigrade-unique protein.</title>
        <authorList>
            <person name="Hashimoto T."/>
            <person name="Horikawa D.D."/>
            <person name="Saito Y."/>
            <person name="Kuwahara H."/>
            <person name="Kozuka-Hata H."/>
            <person name="Shin-I T."/>
            <person name="Minakuchi Y."/>
            <person name="Ohishi K."/>
            <person name="Motoyama A."/>
            <person name="Aizu T."/>
            <person name="Enomoto A."/>
            <person name="Kondo K."/>
            <person name="Tanaka S."/>
            <person name="Hara Y."/>
            <person name="Koshikawa S."/>
            <person name="Sagara H."/>
            <person name="Miura T."/>
            <person name="Yokobori S."/>
            <person name="Miyagawa K."/>
            <person name="Suzuki Y."/>
            <person name="Kubo T."/>
            <person name="Oyama M."/>
            <person name="Kohara Y."/>
            <person name="Fujiyama A."/>
            <person name="Arakawa K."/>
            <person name="Katayama T."/>
            <person name="Toyoda A."/>
            <person name="Kunieda T."/>
        </authorList>
    </citation>
    <scope>NUCLEOTIDE SEQUENCE [LARGE SCALE GENOMIC DNA]</scope>
    <source>
        <strain evidence="2 3">YOKOZUNA-1</strain>
    </source>
</reference>
<evidence type="ECO:0000313" key="3">
    <source>
        <dbReference type="Proteomes" id="UP000186922"/>
    </source>
</evidence>
<organism evidence="2 3">
    <name type="scientific">Ramazzottius varieornatus</name>
    <name type="common">Water bear</name>
    <name type="synonym">Tardigrade</name>
    <dbReference type="NCBI Taxonomy" id="947166"/>
    <lineage>
        <taxon>Eukaryota</taxon>
        <taxon>Metazoa</taxon>
        <taxon>Ecdysozoa</taxon>
        <taxon>Tardigrada</taxon>
        <taxon>Eutardigrada</taxon>
        <taxon>Parachela</taxon>
        <taxon>Hypsibioidea</taxon>
        <taxon>Ramazzottiidae</taxon>
        <taxon>Ramazzottius</taxon>
    </lineage>
</organism>
<sequence length="306" mass="32594">MTCFRIFFGVLALVFSLVAVIEQFAESSSNDLPEVHLSRKRRQAFSQINSQLFNPFFFQSVNNLPQPSAQFTDRCFALTGQFPPFGCSYVPNLFSPINNVVLNCRLDCSNIPIDQSVQPLPVLSFFQEPSADYLTSGNYRITDQSNLDVFVGDSNYLFTPSSAAAITTTRAPTTTTTRTTTTTTAARPVTTPTTIATTTPPTTTTTLSPAAFIALCIEKQCAPSSGTSYVGTGTITPFSCATLSACSVSPFVNCATLPIPATNVEQCLQLTGAPPPGCTYTGTGLLHPTLTCPTICAVPGCVKTSP</sequence>
<dbReference type="EMBL" id="BDGG01000007">
    <property type="protein sequence ID" value="GAV01345.1"/>
    <property type="molecule type" value="Genomic_DNA"/>
</dbReference>
<evidence type="ECO:0000256" key="1">
    <source>
        <dbReference type="SAM" id="SignalP"/>
    </source>
</evidence>
<dbReference type="AlphaFoldDB" id="A0A1D1VI85"/>
<feature type="chain" id="PRO_5008898455" evidence="1">
    <location>
        <begin position="28"/>
        <end position="306"/>
    </location>
</feature>
<proteinExistence type="predicted"/>
<name>A0A1D1VI85_RAMVA</name>
<accession>A0A1D1VI85</accession>
<feature type="signal peptide" evidence="1">
    <location>
        <begin position="1"/>
        <end position="27"/>
    </location>
</feature>
<comment type="caution">
    <text evidence="2">The sequence shown here is derived from an EMBL/GenBank/DDBJ whole genome shotgun (WGS) entry which is preliminary data.</text>
</comment>
<gene>
    <name evidence="2" type="primary">RvY_12072-1</name>
    <name evidence="2" type="synonym">RvY_12072.1</name>
    <name evidence="2" type="ORF">RvY_12072</name>
</gene>
<keyword evidence="1" id="KW-0732">Signal</keyword>
<evidence type="ECO:0000313" key="2">
    <source>
        <dbReference type="EMBL" id="GAV01345.1"/>
    </source>
</evidence>
<dbReference type="Proteomes" id="UP000186922">
    <property type="component" value="Unassembled WGS sequence"/>
</dbReference>
<keyword evidence="3" id="KW-1185">Reference proteome</keyword>